<accession>A0A816YNG6</accession>
<name>A0A816YNG6_BRANA</name>
<reference evidence="1" key="1">
    <citation type="submission" date="2021-01" db="EMBL/GenBank/DDBJ databases">
        <authorList>
            <consortium name="Genoscope - CEA"/>
            <person name="William W."/>
        </authorList>
    </citation>
    <scope>NUCLEOTIDE SEQUENCE</scope>
</reference>
<dbReference type="Proteomes" id="UP001295469">
    <property type="component" value="Chromosome A07"/>
</dbReference>
<gene>
    <name evidence="1" type="ORF">DARMORV10_A07P09010.1</name>
</gene>
<organism evidence="1">
    <name type="scientific">Brassica napus</name>
    <name type="common">Rape</name>
    <dbReference type="NCBI Taxonomy" id="3708"/>
    <lineage>
        <taxon>Eukaryota</taxon>
        <taxon>Viridiplantae</taxon>
        <taxon>Streptophyta</taxon>
        <taxon>Embryophyta</taxon>
        <taxon>Tracheophyta</taxon>
        <taxon>Spermatophyta</taxon>
        <taxon>Magnoliopsida</taxon>
        <taxon>eudicotyledons</taxon>
        <taxon>Gunneridae</taxon>
        <taxon>Pentapetalae</taxon>
        <taxon>rosids</taxon>
        <taxon>malvids</taxon>
        <taxon>Brassicales</taxon>
        <taxon>Brassicaceae</taxon>
        <taxon>Brassiceae</taxon>
        <taxon>Brassica</taxon>
    </lineage>
</organism>
<evidence type="ECO:0000313" key="1">
    <source>
        <dbReference type="EMBL" id="CAF2159103.1"/>
    </source>
</evidence>
<proteinExistence type="predicted"/>
<dbReference type="AlphaFoldDB" id="A0A816YNG6"/>
<sequence length="54" mass="6245">MERMYALGKSQPSSLISSDYAKLVDDGGRRRWPDFEVYLPSDAMWRSGRGMNFL</sequence>
<protein>
    <submittedName>
        <fullName evidence="1">(rape) hypothetical protein</fullName>
    </submittedName>
</protein>
<dbReference type="EMBL" id="HG994361">
    <property type="protein sequence ID" value="CAF2159103.1"/>
    <property type="molecule type" value="Genomic_DNA"/>
</dbReference>